<reference evidence="7 8" key="1">
    <citation type="submission" date="2020-06" db="EMBL/GenBank/DDBJ databases">
        <title>Crossreactivity between MHC class I-restricted antigens from cancer cells and an enterococcal bacteriophage.</title>
        <authorList>
            <person name="Fluckiger A."/>
            <person name="Daillere R."/>
            <person name="Sassi M."/>
            <person name="Cattoir V."/>
            <person name="Kroemer G."/>
            <person name="Zitvogel L."/>
        </authorList>
    </citation>
    <scope>NUCLEOTIDE SEQUENCE [LARGE SCALE GENOMIC DNA]</scope>
    <source>
        <strain evidence="7 8">EG4</strain>
    </source>
</reference>
<feature type="transmembrane region" description="Helical" evidence="5">
    <location>
        <begin position="12"/>
        <end position="28"/>
    </location>
</feature>
<organism evidence="7 8">
    <name type="scientific">Enterococcus gallinarum</name>
    <dbReference type="NCBI Taxonomy" id="1353"/>
    <lineage>
        <taxon>Bacteria</taxon>
        <taxon>Bacillati</taxon>
        <taxon>Bacillota</taxon>
        <taxon>Bacilli</taxon>
        <taxon>Lactobacillales</taxon>
        <taxon>Enterococcaceae</taxon>
        <taxon>Enterococcus</taxon>
    </lineage>
</organism>
<dbReference type="EMBL" id="JABXJK010000078">
    <property type="protein sequence ID" value="MBA0974129.1"/>
    <property type="molecule type" value="Genomic_DNA"/>
</dbReference>
<dbReference type="Proteomes" id="UP000571857">
    <property type="component" value="Unassembled WGS sequence"/>
</dbReference>
<dbReference type="InterPro" id="IPR019931">
    <property type="entry name" value="LPXTG_anchor"/>
</dbReference>
<evidence type="ECO:0000313" key="8">
    <source>
        <dbReference type="Proteomes" id="UP000571857"/>
    </source>
</evidence>
<keyword evidence="1" id="KW-0134">Cell wall</keyword>
<keyword evidence="5" id="KW-0472">Membrane</keyword>
<gene>
    <name evidence="7" type="ORF">HWH42_16280</name>
</gene>
<dbReference type="Pfam" id="PF00746">
    <property type="entry name" value="Gram_pos_anchor"/>
    <property type="match status" value="1"/>
</dbReference>
<evidence type="ECO:0000256" key="4">
    <source>
        <dbReference type="ARBA" id="ARBA00023088"/>
    </source>
</evidence>
<proteinExistence type="predicted"/>
<evidence type="ECO:0000256" key="3">
    <source>
        <dbReference type="ARBA" id="ARBA00022729"/>
    </source>
</evidence>
<keyword evidence="3" id="KW-0732">Signal</keyword>
<evidence type="ECO:0000256" key="1">
    <source>
        <dbReference type="ARBA" id="ARBA00022512"/>
    </source>
</evidence>
<evidence type="ECO:0000313" key="7">
    <source>
        <dbReference type="EMBL" id="MBA0974129.1"/>
    </source>
</evidence>
<name>A0ABD4HRJ3_ENTGA</name>
<accession>A0ABD4HRJ3</accession>
<dbReference type="AlphaFoldDB" id="A0ABD4HRJ3"/>
<keyword evidence="4" id="KW-0572">Peptidoglycan-anchor</keyword>
<evidence type="ECO:0000259" key="6">
    <source>
        <dbReference type="PROSITE" id="PS50847"/>
    </source>
</evidence>
<sequence>MPQTGSESTWFASMIGAALVAIGSIGFFKSRKKKNQ</sequence>
<protein>
    <submittedName>
        <fullName evidence="7">LPXTG cell wall anchor domain-containing protein</fullName>
    </submittedName>
</protein>
<dbReference type="NCBIfam" id="TIGR01167">
    <property type="entry name" value="LPXTG_anchor"/>
    <property type="match status" value="1"/>
</dbReference>
<keyword evidence="2" id="KW-0964">Secreted</keyword>
<keyword evidence="5" id="KW-1133">Transmembrane helix</keyword>
<keyword evidence="5" id="KW-0812">Transmembrane</keyword>
<evidence type="ECO:0000256" key="5">
    <source>
        <dbReference type="SAM" id="Phobius"/>
    </source>
</evidence>
<comment type="caution">
    <text evidence="7">The sequence shown here is derived from an EMBL/GenBank/DDBJ whole genome shotgun (WGS) entry which is preliminary data.</text>
</comment>
<evidence type="ECO:0000256" key="2">
    <source>
        <dbReference type="ARBA" id="ARBA00022525"/>
    </source>
</evidence>
<dbReference type="PROSITE" id="PS50847">
    <property type="entry name" value="GRAM_POS_ANCHORING"/>
    <property type="match status" value="1"/>
</dbReference>
<feature type="domain" description="Gram-positive cocci surface proteins LPxTG" evidence="6">
    <location>
        <begin position="1"/>
        <end position="36"/>
    </location>
</feature>